<dbReference type="AlphaFoldDB" id="A0A914LLN0"/>
<dbReference type="WBParaSite" id="Minc3s00636g15428">
    <property type="protein sequence ID" value="Minc3s00636g15428"/>
    <property type="gene ID" value="Minc3s00636g15428"/>
</dbReference>
<keyword evidence="1" id="KW-1185">Reference proteome</keyword>
<name>A0A914LLN0_MELIC</name>
<protein>
    <submittedName>
        <fullName evidence="2">Uncharacterized protein</fullName>
    </submittedName>
</protein>
<proteinExistence type="predicted"/>
<evidence type="ECO:0000313" key="1">
    <source>
        <dbReference type="Proteomes" id="UP000887563"/>
    </source>
</evidence>
<reference evidence="2" key="1">
    <citation type="submission" date="2022-11" db="UniProtKB">
        <authorList>
            <consortium name="WormBaseParasite"/>
        </authorList>
    </citation>
    <scope>IDENTIFICATION</scope>
</reference>
<evidence type="ECO:0000313" key="2">
    <source>
        <dbReference type="WBParaSite" id="Minc3s00636g15428"/>
    </source>
</evidence>
<dbReference type="Proteomes" id="UP000887563">
    <property type="component" value="Unplaced"/>
</dbReference>
<accession>A0A914LLN0</accession>
<organism evidence="1 2">
    <name type="scientific">Meloidogyne incognita</name>
    <name type="common">Southern root-knot nematode worm</name>
    <name type="synonym">Oxyuris incognita</name>
    <dbReference type="NCBI Taxonomy" id="6306"/>
    <lineage>
        <taxon>Eukaryota</taxon>
        <taxon>Metazoa</taxon>
        <taxon>Ecdysozoa</taxon>
        <taxon>Nematoda</taxon>
        <taxon>Chromadorea</taxon>
        <taxon>Rhabditida</taxon>
        <taxon>Tylenchina</taxon>
        <taxon>Tylenchomorpha</taxon>
        <taxon>Tylenchoidea</taxon>
        <taxon>Meloidogynidae</taxon>
        <taxon>Meloidogyninae</taxon>
        <taxon>Meloidogyne</taxon>
        <taxon>Meloidogyne incognita group</taxon>
    </lineage>
</organism>
<sequence>MGEKGKTCGQTFADMWRYNAIVPKIFYCSSVNRQKSQRTFERVKKNSVNSVLFLQYFKFRY</sequence>